<dbReference type="GO" id="GO:0000723">
    <property type="term" value="P:telomere maintenance"/>
    <property type="evidence" value="ECO:0007669"/>
    <property type="project" value="InterPro"/>
</dbReference>
<dbReference type="PANTHER" id="PTHR10492">
    <property type="match status" value="1"/>
</dbReference>
<dbReference type="EMBL" id="CAJNOC010001772">
    <property type="protein sequence ID" value="CAF0889946.1"/>
    <property type="molecule type" value="Genomic_DNA"/>
</dbReference>
<feature type="domain" description="DNA helicase Pif1-like DEAD-box helicase" evidence="2">
    <location>
        <begin position="4"/>
        <end position="121"/>
    </location>
</feature>
<dbReference type="GO" id="GO:0006310">
    <property type="term" value="P:DNA recombination"/>
    <property type="evidence" value="ECO:0007669"/>
    <property type="project" value="UniProtKB-KW"/>
</dbReference>
<proteinExistence type="inferred from homology"/>
<keyword evidence="1" id="KW-0347">Helicase</keyword>
<reference evidence="4" key="1">
    <citation type="submission" date="2021-02" db="EMBL/GenBank/DDBJ databases">
        <authorList>
            <person name="Nowell W R."/>
        </authorList>
    </citation>
    <scope>NUCLEOTIDE SEQUENCE</scope>
    <source>
        <strain evidence="4">Ploen Becks lab</strain>
    </source>
</reference>
<keyword evidence="1" id="KW-0227">DNA damage</keyword>
<keyword evidence="1" id="KW-0233">DNA recombination</keyword>
<dbReference type="GO" id="GO:0016787">
    <property type="term" value="F:hydrolase activity"/>
    <property type="evidence" value="ECO:0007669"/>
    <property type="project" value="UniProtKB-KW"/>
</dbReference>
<dbReference type="GO" id="GO:0006281">
    <property type="term" value="P:DNA repair"/>
    <property type="evidence" value="ECO:0007669"/>
    <property type="project" value="UniProtKB-KW"/>
</dbReference>
<comment type="caution">
    <text evidence="4">The sequence shown here is derived from an EMBL/GenBank/DDBJ whole genome shotgun (WGS) entry which is preliminary data.</text>
</comment>
<dbReference type="PANTHER" id="PTHR10492:SF57">
    <property type="entry name" value="ATP-DEPENDENT DNA HELICASE"/>
    <property type="match status" value="1"/>
</dbReference>
<evidence type="ECO:0000313" key="5">
    <source>
        <dbReference type="Proteomes" id="UP000663879"/>
    </source>
</evidence>
<feature type="domain" description="DNA helicase Pif1-like 2B" evidence="3">
    <location>
        <begin position="200"/>
        <end position="246"/>
    </location>
</feature>
<dbReference type="Pfam" id="PF05970">
    <property type="entry name" value="PIF1"/>
    <property type="match status" value="1"/>
</dbReference>
<dbReference type="Pfam" id="PF21530">
    <property type="entry name" value="Pif1_2B_dom"/>
    <property type="match status" value="1"/>
</dbReference>
<comment type="catalytic activity">
    <reaction evidence="1">
        <text>ATP + H2O = ADP + phosphate + H(+)</text>
        <dbReference type="Rhea" id="RHEA:13065"/>
        <dbReference type="ChEBI" id="CHEBI:15377"/>
        <dbReference type="ChEBI" id="CHEBI:15378"/>
        <dbReference type="ChEBI" id="CHEBI:30616"/>
        <dbReference type="ChEBI" id="CHEBI:43474"/>
        <dbReference type="ChEBI" id="CHEBI:456216"/>
        <dbReference type="EC" id="5.6.2.3"/>
    </reaction>
</comment>
<evidence type="ECO:0000259" key="3">
    <source>
        <dbReference type="Pfam" id="PF21530"/>
    </source>
</evidence>
<dbReference type="AlphaFoldDB" id="A0A813YX36"/>
<protein>
    <recommendedName>
        <fullName evidence="1">ATP-dependent DNA helicase</fullName>
        <ecNumber evidence="1">5.6.2.3</ecNumber>
    </recommendedName>
</protein>
<evidence type="ECO:0000256" key="1">
    <source>
        <dbReference type="RuleBase" id="RU363044"/>
    </source>
</evidence>
<dbReference type="InterPro" id="IPR027417">
    <property type="entry name" value="P-loop_NTPase"/>
</dbReference>
<keyword evidence="1" id="KW-0234">DNA repair</keyword>
<dbReference type="GO" id="GO:0043139">
    <property type="term" value="F:5'-3' DNA helicase activity"/>
    <property type="evidence" value="ECO:0007669"/>
    <property type="project" value="UniProtKB-EC"/>
</dbReference>
<evidence type="ECO:0000259" key="2">
    <source>
        <dbReference type="Pfam" id="PF05970"/>
    </source>
</evidence>
<sequence>MPSTSTCDVSVQSDLAKLIQKAKLIIWDEALDRSFRDIMKAVNPQFENIPFGNKVILFGGDFRQILPVVKKGNRAQIVNATIKRSEFWKKTRILKLKKKHEREGKKKKNTNDQGLDDLIELPDKLINHFDKETLIKKVYPAITTKPDPDNLINSAILCPTNDEVDKINEIATILLLGETKEYLSSDSIVNDANTAIYPTEFLNTINPPGVPPHRLLLKVGQPIILLRNISSNMGLCNGTRLIVKSLHKYIIHAEIAIGNLKGKSVHIPKVPLIPSDTGLPFEFKRNQFPIRPAFAITINKSQGQTLKKVGI</sequence>
<dbReference type="SUPFAM" id="SSF52540">
    <property type="entry name" value="P-loop containing nucleoside triphosphate hydrolases"/>
    <property type="match status" value="1"/>
</dbReference>
<comment type="cofactor">
    <cofactor evidence="1">
        <name>Mg(2+)</name>
        <dbReference type="ChEBI" id="CHEBI:18420"/>
    </cofactor>
</comment>
<dbReference type="OrthoDB" id="10056572at2759"/>
<accession>A0A813YX36</accession>
<dbReference type="EC" id="5.6.2.3" evidence="1"/>
<dbReference type="InterPro" id="IPR049163">
    <property type="entry name" value="Pif1-like_2B_dom"/>
</dbReference>
<keyword evidence="5" id="KW-1185">Reference proteome</keyword>
<evidence type="ECO:0000313" key="4">
    <source>
        <dbReference type="EMBL" id="CAF0889946.1"/>
    </source>
</evidence>
<dbReference type="Gene3D" id="3.40.50.300">
    <property type="entry name" value="P-loop containing nucleotide triphosphate hydrolases"/>
    <property type="match status" value="1"/>
</dbReference>
<name>A0A813YX36_9BILA</name>
<gene>
    <name evidence="4" type="ORF">OXX778_LOCUS10856</name>
</gene>
<keyword evidence="1" id="KW-0067">ATP-binding</keyword>
<comment type="similarity">
    <text evidence="1">Belongs to the helicase family.</text>
</comment>
<keyword evidence="1" id="KW-0547">Nucleotide-binding</keyword>
<dbReference type="GO" id="GO:0005524">
    <property type="term" value="F:ATP binding"/>
    <property type="evidence" value="ECO:0007669"/>
    <property type="project" value="UniProtKB-KW"/>
</dbReference>
<dbReference type="Proteomes" id="UP000663879">
    <property type="component" value="Unassembled WGS sequence"/>
</dbReference>
<keyword evidence="1" id="KW-0378">Hydrolase</keyword>
<dbReference type="InterPro" id="IPR010285">
    <property type="entry name" value="DNA_helicase_pif1-like_DEAD"/>
</dbReference>
<organism evidence="4 5">
    <name type="scientific">Brachionus calyciflorus</name>
    <dbReference type="NCBI Taxonomy" id="104777"/>
    <lineage>
        <taxon>Eukaryota</taxon>
        <taxon>Metazoa</taxon>
        <taxon>Spiralia</taxon>
        <taxon>Gnathifera</taxon>
        <taxon>Rotifera</taxon>
        <taxon>Eurotatoria</taxon>
        <taxon>Monogononta</taxon>
        <taxon>Pseudotrocha</taxon>
        <taxon>Ploima</taxon>
        <taxon>Brachionidae</taxon>
        <taxon>Brachionus</taxon>
    </lineage>
</organism>